<dbReference type="InterPro" id="IPR036188">
    <property type="entry name" value="FAD/NAD-bd_sf"/>
</dbReference>
<organism evidence="7 8">
    <name type="scientific">Mycolicibacterium bacteremicum</name>
    <name type="common">Mycobacterium bacteremicum</name>
    <dbReference type="NCBI Taxonomy" id="564198"/>
    <lineage>
        <taxon>Bacteria</taxon>
        <taxon>Bacillati</taxon>
        <taxon>Actinomycetota</taxon>
        <taxon>Actinomycetes</taxon>
        <taxon>Mycobacteriales</taxon>
        <taxon>Mycobacteriaceae</taxon>
        <taxon>Mycolicibacterium</taxon>
    </lineage>
</organism>
<dbReference type="InterPro" id="IPR002937">
    <property type="entry name" value="Amino_oxidase"/>
</dbReference>
<feature type="signal peptide" evidence="5">
    <location>
        <begin position="1"/>
        <end position="16"/>
    </location>
</feature>
<evidence type="ECO:0000256" key="1">
    <source>
        <dbReference type="ARBA" id="ARBA00001974"/>
    </source>
</evidence>
<dbReference type="Gene3D" id="3.50.50.60">
    <property type="entry name" value="FAD/NAD(P)-binding domain"/>
    <property type="match status" value="1"/>
</dbReference>
<dbReference type="InterPro" id="IPR050703">
    <property type="entry name" value="Flavin_MAO"/>
</dbReference>
<dbReference type="SUPFAM" id="SSF51905">
    <property type="entry name" value="FAD/NAD(P)-binding domain"/>
    <property type="match status" value="1"/>
</dbReference>
<evidence type="ECO:0000259" key="6">
    <source>
        <dbReference type="Pfam" id="PF01593"/>
    </source>
</evidence>
<feature type="chain" id="PRO_5039121842" evidence="5">
    <location>
        <begin position="17"/>
        <end position="471"/>
    </location>
</feature>
<dbReference type="PANTHER" id="PTHR43563">
    <property type="entry name" value="AMINE OXIDASE"/>
    <property type="match status" value="1"/>
</dbReference>
<dbReference type="PRINTS" id="PR00757">
    <property type="entry name" value="AMINEOXDASEF"/>
</dbReference>
<feature type="binding site" evidence="4">
    <location>
        <position position="418"/>
    </location>
    <ligand>
        <name>FAD</name>
        <dbReference type="ChEBI" id="CHEBI:57692"/>
    </ligand>
</feature>
<dbReference type="AlphaFoldDB" id="A0A1W9YXH0"/>
<dbReference type="RefSeq" id="WP_234807663.1">
    <property type="nucleotide sequence ID" value="NZ_JACKVM010000016.1"/>
</dbReference>
<comment type="caution">
    <text evidence="7">The sequence shown here is derived from an EMBL/GenBank/DDBJ whole genome shotgun (WGS) entry which is preliminary data.</text>
</comment>
<evidence type="ECO:0000313" key="8">
    <source>
        <dbReference type="Proteomes" id="UP000192366"/>
    </source>
</evidence>
<sequence length="471" mass="49781">MRVVVVGAGLAGLAAAADLVAAGADVTVLEADDRVGGRVRGVDIADGVVADGGAAYLGIRHTELLARMREQGLNVVSTGMTGDSTFLLSDRRTTTASRVPPLDAVALGDLFDRLEELVAEIRPDKPWLSPRAEELDRLTAARWLADEIDNPDVKTFFPLFIGEMMAADPAAISVLHMAFYLRSGGGIRYLNAFEGGAQQWRIDGGAHLLCLSLADQLGDRVRLGQSVCAIDQTSAEVEVQCAPGADGTRPRYRADRVIVALPPALAQRITFRPGLRSPRATASTGPGCAVKVHLGYPAPIWREQGLSGWSVSSHGPLLSTVDDSPSDESAGVLTGFVTGSEASTFSALSDREQQDAVLAHVGRLFPQLPPPDRCTVTDWLTAKYSRGCYAALFGPGDWLRLGPTLTTPHGRVHWAGTETSIEFFGLMEGAIRSGHRVAAELVHRTGPGDAAAGVLVSSHASGADLNHSSVE</sequence>
<evidence type="ECO:0000256" key="4">
    <source>
        <dbReference type="PIRSR" id="PIRSR601613-1"/>
    </source>
</evidence>
<dbReference type="GO" id="GO:0016491">
    <property type="term" value="F:oxidoreductase activity"/>
    <property type="evidence" value="ECO:0007669"/>
    <property type="project" value="UniProtKB-KW"/>
</dbReference>
<name>A0A1W9YXH0_MYCBA</name>
<dbReference type="EMBL" id="MVHJ01000009">
    <property type="protein sequence ID" value="ORA04735.1"/>
    <property type="molecule type" value="Genomic_DNA"/>
</dbReference>
<evidence type="ECO:0000256" key="2">
    <source>
        <dbReference type="ARBA" id="ARBA00005995"/>
    </source>
</evidence>
<keyword evidence="3" id="KW-0560">Oxidoreductase</keyword>
<protein>
    <submittedName>
        <fullName evidence="7">Amine oxidase</fullName>
    </submittedName>
</protein>
<dbReference type="SUPFAM" id="SSF54373">
    <property type="entry name" value="FAD-linked reductases, C-terminal domain"/>
    <property type="match status" value="1"/>
</dbReference>
<dbReference type="STRING" id="564198.BST17_12695"/>
<dbReference type="InterPro" id="IPR001613">
    <property type="entry name" value="Flavin_amine_oxidase"/>
</dbReference>
<feature type="binding site" evidence="4">
    <location>
        <position position="227"/>
    </location>
    <ligand>
        <name>FAD</name>
        <dbReference type="ChEBI" id="CHEBI:57692"/>
    </ligand>
</feature>
<dbReference type="Gene3D" id="3.90.660.10">
    <property type="match status" value="1"/>
</dbReference>
<proteinExistence type="inferred from homology"/>
<keyword evidence="5" id="KW-0732">Signal</keyword>
<evidence type="ECO:0000313" key="7">
    <source>
        <dbReference type="EMBL" id="ORA04735.1"/>
    </source>
</evidence>
<accession>A0A1W9YXH0</accession>
<feature type="binding site" evidence="4">
    <location>
        <position position="336"/>
    </location>
    <ligand>
        <name>substrate</name>
    </ligand>
</feature>
<feature type="binding site" evidence="4">
    <location>
        <begin position="30"/>
        <end position="31"/>
    </location>
    <ligand>
        <name>FAD</name>
        <dbReference type="ChEBI" id="CHEBI:57692"/>
    </ligand>
</feature>
<reference evidence="7 8" key="1">
    <citation type="submission" date="2017-02" db="EMBL/GenBank/DDBJ databases">
        <title>The new phylogeny of genus Mycobacterium.</title>
        <authorList>
            <person name="Tortoli E."/>
            <person name="Trovato A."/>
            <person name="Cirillo D.M."/>
        </authorList>
    </citation>
    <scope>NUCLEOTIDE SEQUENCE [LARGE SCALE GENOMIC DNA]</scope>
    <source>
        <strain evidence="7 8">DSM 45578</strain>
    </source>
</reference>
<dbReference type="PANTHER" id="PTHR43563:SF1">
    <property type="entry name" value="AMINE OXIDASE [FLAVIN-CONTAINING] B"/>
    <property type="match status" value="1"/>
</dbReference>
<evidence type="ECO:0000256" key="3">
    <source>
        <dbReference type="ARBA" id="ARBA00023002"/>
    </source>
</evidence>
<dbReference type="Gene3D" id="1.10.405.10">
    <property type="entry name" value="Guanine Nucleotide Dissociation Inhibitor, domain 1"/>
    <property type="match status" value="1"/>
</dbReference>
<dbReference type="Proteomes" id="UP000192366">
    <property type="component" value="Unassembled WGS sequence"/>
</dbReference>
<evidence type="ECO:0000256" key="5">
    <source>
        <dbReference type="SAM" id="SignalP"/>
    </source>
</evidence>
<keyword evidence="8" id="KW-1185">Reference proteome</keyword>
<comment type="similarity">
    <text evidence="2">Belongs to the flavin monoamine oxidase family.</text>
</comment>
<feature type="domain" description="Amine oxidase" evidence="6">
    <location>
        <begin position="10"/>
        <end position="441"/>
    </location>
</feature>
<dbReference type="Pfam" id="PF01593">
    <property type="entry name" value="Amino_oxidase"/>
    <property type="match status" value="1"/>
</dbReference>
<comment type="cofactor">
    <cofactor evidence="1">
        <name>FAD</name>
        <dbReference type="ChEBI" id="CHEBI:57692"/>
    </cofactor>
</comment>
<gene>
    <name evidence="7" type="ORF">BST17_12695</name>
</gene>